<name>A0A0C2D6W3_9BACT</name>
<dbReference type="Pfam" id="PF00270">
    <property type="entry name" value="DEAD"/>
    <property type="match status" value="1"/>
</dbReference>
<dbReference type="InterPro" id="IPR014001">
    <property type="entry name" value="Helicase_ATP-bd"/>
</dbReference>
<dbReference type="PROSITE" id="PS51194">
    <property type="entry name" value="HELICASE_CTER"/>
    <property type="match status" value="1"/>
</dbReference>
<evidence type="ECO:0000259" key="12">
    <source>
        <dbReference type="PROSITE" id="PS51192"/>
    </source>
</evidence>
<evidence type="ECO:0000256" key="1">
    <source>
        <dbReference type="ARBA" id="ARBA00006847"/>
    </source>
</evidence>
<comment type="similarity">
    <text evidence="10">Belongs to the DEAD box helicase family.</text>
</comment>
<evidence type="ECO:0000256" key="7">
    <source>
        <dbReference type="ARBA" id="ARBA00022806"/>
    </source>
</evidence>
<keyword evidence="9" id="KW-0051">Antiviral defense</keyword>
<dbReference type="Gene3D" id="1.10.3210.30">
    <property type="match status" value="1"/>
</dbReference>
<evidence type="ECO:0000313" key="15">
    <source>
        <dbReference type="EMBL" id="KIG18936.1"/>
    </source>
</evidence>
<evidence type="ECO:0000259" key="13">
    <source>
        <dbReference type="PROSITE" id="PS51194"/>
    </source>
</evidence>
<evidence type="ECO:0000259" key="14">
    <source>
        <dbReference type="PROSITE" id="PS51643"/>
    </source>
</evidence>
<evidence type="ECO:0000256" key="9">
    <source>
        <dbReference type="ARBA" id="ARBA00023118"/>
    </source>
</evidence>
<evidence type="ECO:0000256" key="2">
    <source>
        <dbReference type="ARBA" id="ARBA00009046"/>
    </source>
</evidence>
<dbReference type="NCBIfam" id="TIGR01587">
    <property type="entry name" value="cas3_core"/>
    <property type="match status" value="1"/>
</dbReference>
<keyword evidence="4" id="KW-0479">Metal-binding</keyword>
<feature type="domain" description="HD Cas3-type" evidence="14">
    <location>
        <begin position="538"/>
        <end position="746"/>
    </location>
</feature>
<organism evidence="15 16">
    <name type="scientific">Enhygromyxa salina</name>
    <dbReference type="NCBI Taxonomy" id="215803"/>
    <lineage>
        <taxon>Bacteria</taxon>
        <taxon>Pseudomonadati</taxon>
        <taxon>Myxococcota</taxon>
        <taxon>Polyangia</taxon>
        <taxon>Nannocystales</taxon>
        <taxon>Nannocystaceae</taxon>
        <taxon>Enhygromyxa</taxon>
    </lineage>
</organism>
<dbReference type="SMART" id="SM00487">
    <property type="entry name" value="DEXDc"/>
    <property type="match status" value="1"/>
</dbReference>
<dbReference type="GO" id="GO:0051607">
    <property type="term" value="P:defense response to virus"/>
    <property type="evidence" value="ECO:0007669"/>
    <property type="project" value="UniProtKB-KW"/>
</dbReference>
<evidence type="ECO:0000256" key="3">
    <source>
        <dbReference type="ARBA" id="ARBA00022722"/>
    </source>
</evidence>
<keyword evidence="6" id="KW-0378">Hydrolase</keyword>
<dbReference type="SMART" id="SM00490">
    <property type="entry name" value="HELICc"/>
    <property type="match status" value="1"/>
</dbReference>
<dbReference type="InterPro" id="IPR011545">
    <property type="entry name" value="DEAD/DEAH_box_helicase_dom"/>
</dbReference>
<reference evidence="15 16" key="1">
    <citation type="submission" date="2014-12" db="EMBL/GenBank/DDBJ databases">
        <title>Genome assembly of Enhygromyxa salina DSM 15201.</title>
        <authorList>
            <person name="Sharma G."/>
            <person name="Subramanian S."/>
        </authorList>
    </citation>
    <scope>NUCLEOTIDE SEQUENCE [LARGE SCALE GENOMIC DNA]</scope>
    <source>
        <strain evidence="15 16">DSM 15201</strain>
    </source>
</reference>
<dbReference type="Pfam" id="PF22590">
    <property type="entry name" value="Cas3-like_C_2"/>
    <property type="match status" value="1"/>
</dbReference>
<dbReference type="Gene3D" id="3.40.50.300">
    <property type="entry name" value="P-loop containing nucleotide triphosphate hydrolases"/>
    <property type="match status" value="2"/>
</dbReference>
<feature type="domain" description="Helicase C-terminal" evidence="13">
    <location>
        <begin position="225"/>
        <end position="376"/>
    </location>
</feature>
<dbReference type="PANTHER" id="PTHR47959">
    <property type="entry name" value="ATP-DEPENDENT RNA HELICASE RHLE-RELATED"/>
    <property type="match status" value="1"/>
</dbReference>
<dbReference type="GO" id="GO:0005829">
    <property type="term" value="C:cytosol"/>
    <property type="evidence" value="ECO:0007669"/>
    <property type="project" value="TreeGrafter"/>
</dbReference>
<dbReference type="GO" id="GO:0016787">
    <property type="term" value="F:hydrolase activity"/>
    <property type="evidence" value="ECO:0007669"/>
    <property type="project" value="UniProtKB-KW"/>
</dbReference>
<dbReference type="GO" id="GO:0004518">
    <property type="term" value="F:nuclease activity"/>
    <property type="evidence" value="ECO:0007669"/>
    <property type="project" value="UniProtKB-KW"/>
</dbReference>
<dbReference type="InterPro" id="IPR050079">
    <property type="entry name" value="DEAD_box_RNA_helicase"/>
</dbReference>
<dbReference type="Pfam" id="PF18019">
    <property type="entry name" value="Cas3_HD"/>
    <property type="match status" value="1"/>
</dbReference>
<proteinExistence type="inferred from homology"/>
<dbReference type="InterPro" id="IPR038257">
    <property type="entry name" value="CRISPR-assoc_Cas3_HD_sf"/>
</dbReference>
<keyword evidence="5" id="KW-0547">Nucleotide-binding</keyword>
<dbReference type="GO" id="GO:0005524">
    <property type="term" value="F:ATP binding"/>
    <property type="evidence" value="ECO:0007669"/>
    <property type="project" value="UniProtKB-KW"/>
</dbReference>
<evidence type="ECO:0000256" key="6">
    <source>
        <dbReference type="ARBA" id="ARBA00022801"/>
    </source>
</evidence>
<dbReference type="PROSITE" id="PS51643">
    <property type="entry name" value="HD_CAS3"/>
    <property type="match status" value="1"/>
</dbReference>
<keyword evidence="7" id="KW-0347">Helicase</keyword>
<dbReference type="InterPro" id="IPR054712">
    <property type="entry name" value="Cas3-like_dom"/>
</dbReference>
<dbReference type="PANTHER" id="PTHR47959:SF16">
    <property type="entry name" value="CRISPR-ASSOCIATED NUCLEASE_HELICASE CAS3-RELATED"/>
    <property type="match status" value="1"/>
</dbReference>
<keyword evidence="3" id="KW-0540">Nuclease</keyword>
<dbReference type="GO" id="GO:0003676">
    <property type="term" value="F:nucleic acid binding"/>
    <property type="evidence" value="ECO:0007669"/>
    <property type="project" value="InterPro"/>
</dbReference>
<sequence>MATGDQLPHLLEVPTGAGKTAAAVLSWLWRRIHGNAKIRSATGRRLIFCLPMRSLVEQTQRATQEWLAALGLELDVHVLMGGAIARDWDDAPERDSIIIGTQDQLLSRALNRGYAMSRFRWPIQFGWLNNDCVWVMDEVQLMGSGLSTSAQLHAMRQQFGAFGPCHTMWMSATLARGSLDTVDLRRITLREQGLGAADRKALSKRLKAKKPLELLPTDPKKPLSTAKQLLALHKAGSLTVVVVNRVTRARELAQALSKAANGTLEVTLIHSRFRPHERSEAQRKALQPGWSGILVATQAIEAGVDIDARILVTELASWPSLVQRFGRCNRAGARKDAQVLWMDVASKDAAPYTAEALDLGRGRLRELDDVGPESLTKVGIDDARPALPVIRRKDLYSLFDTQSDLAGHDIDVSAFVRATEHDADVQVLWRTWEGAHPPDDAAAPRREELCRVPIGQLDTLISTKAPAWRWSSLRATWERVTSKRDLYPGLTLLMPVQSGGYSAAFGWTGDKRDIPPEVPLPSDAERSDADEGDPWTYKLHEYVELSVHSDDVVGVVAELQAGLGELALPWSELTRAARWHDLGKAHAAFQSMLTQKLEPDDERRDKVWAKSDWVHSGRCERPHFRHELASALAFLDQGGSDLEVYLVAAHHGKVRMAVRSRPGEPAPKGEPNRRYALGVWDRDPLPRVELGSGVVSTACELDLSGMELGWQDGAPSWTERSLSLLDEHGPFRLAYLEALVRIADWRGTRKRANSKGRGGHA</sequence>
<dbReference type="Proteomes" id="UP000031599">
    <property type="component" value="Unassembled WGS sequence"/>
</dbReference>
<comment type="similarity">
    <text evidence="1">In the N-terminal section; belongs to the CRISPR-associated nuclease Cas3-HD family.</text>
</comment>
<dbReference type="GO" id="GO:0046872">
    <property type="term" value="F:metal ion binding"/>
    <property type="evidence" value="ECO:0007669"/>
    <property type="project" value="UniProtKB-KW"/>
</dbReference>
<evidence type="ECO:0000256" key="8">
    <source>
        <dbReference type="ARBA" id="ARBA00022840"/>
    </source>
</evidence>
<keyword evidence="8" id="KW-0067">ATP-binding</keyword>
<dbReference type="InterPro" id="IPR006483">
    <property type="entry name" value="CRISPR-assoc_Cas3_HD"/>
</dbReference>
<evidence type="ECO:0000256" key="4">
    <source>
        <dbReference type="ARBA" id="ARBA00022723"/>
    </source>
</evidence>
<dbReference type="SUPFAM" id="SSF52540">
    <property type="entry name" value="P-loop containing nucleoside triphosphate hydrolases"/>
    <property type="match status" value="1"/>
</dbReference>
<feature type="region of interest" description="Disordered" evidence="11">
    <location>
        <begin position="512"/>
        <end position="532"/>
    </location>
</feature>
<feature type="domain" description="Helicase ATP-binding" evidence="12">
    <location>
        <begin position="1"/>
        <end position="192"/>
    </location>
</feature>
<protein>
    <submittedName>
        <fullName evidence="15">CRISPR-associated helicase Cas3</fullName>
    </submittedName>
</protein>
<evidence type="ECO:0000256" key="11">
    <source>
        <dbReference type="SAM" id="MobiDB-lite"/>
    </source>
</evidence>
<dbReference type="InterPro" id="IPR027417">
    <property type="entry name" value="P-loop_NTPase"/>
</dbReference>
<comment type="similarity">
    <text evidence="2">In the central section; belongs to the CRISPR-associated helicase Cas3 family.</text>
</comment>
<dbReference type="AlphaFoldDB" id="A0A0C2D6W3"/>
<dbReference type="GO" id="GO:0003724">
    <property type="term" value="F:RNA helicase activity"/>
    <property type="evidence" value="ECO:0007669"/>
    <property type="project" value="TreeGrafter"/>
</dbReference>
<evidence type="ECO:0000256" key="5">
    <source>
        <dbReference type="ARBA" id="ARBA00022741"/>
    </source>
</evidence>
<evidence type="ECO:0000313" key="16">
    <source>
        <dbReference type="Proteomes" id="UP000031599"/>
    </source>
</evidence>
<dbReference type="PROSITE" id="PS51192">
    <property type="entry name" value="HELICASE_ATP_BIND_1"/>
    <property type="match status" value="1"/>
</dbReference>
<dbReference type="EMBL" id="JMCC02000007">
    <property type="protein sequence ID" value="KIG18936.1"/>
    <property type="molecule type" value="Genomic_DNA"/>
</dbReference>
<evidence type="ECO:0000256" key="10">
    <source>
        <dbReference type="ARBA" id="ARBA00038437"/>
    </source>
</evidence>
<gene>
    <name evidence="15" type="ORF">DB30_06547</name>
</gene>
<dbReference type="InterPro" id="IPR001650">
    <property type="entry name" value="Helicase_C-like"/>
</dbReference>
<dbReference type="InterPro" id="IPR006474">
    <property type="entry name" value="Helicase_Cas3_CRISPR-ass_core"/>
</dbReference>
<comment type="caution">
    <text evidence="15">The sequence shown here is derived from an EMBL/GenBank/DDBJ whole genome shotgun (WGS) entry which is preliminary data.</text>
</comment>
<accession>A0A0C2D6W3</accession>